<proteinExistence type="inferred from homology"/>
<feature type="transmembrane region" description="Helical" evidence="2">
    <location>
        <begin position="6"/>
        <end position="24"/>
    </location>
</feature>
<keyword evidence="4" id="KW-1185">Reference proteome</keyword>
<dbReference type="PANTHER" id="PTHR33269:SF17">
    <property type="entry name" value="NADH-UBIQUINONE OXIDOREDUCTASE CHAIN 6"/>
    <property type="match status" value="1"/>
</dbReference>
<evidence type="ECO:0000256" key="2">
    <source>
        <dbReference type="RuleBase" id="RU004429"/>
    </source>
</evidence>
<dbReference type="GO" id="GO:0005886">
    <property type="term" value="C:plasma membrane"/>
    <property type="evidence" value="ECO:0007669"/>
    <property type="project" value="UniProtKB-SubCell"/>
</dbReference>
<accession>A0A095Z7G8</accession>
<keyword evidence="2" id="KW-1133">Transmembrane helix</keyword>
<dbReference type="RefSeq" id="WP_036559609.1">
    <property type="nucleotide sequence ID" value="NZ_JRNI01000028.1"/>
</dbReference>
<comment type="caution">
    <text evidence="3">The sequence shown here is derived from an EMBL/GenBank/DDBJ whole genome shotgun (WGS) entry which is preliminary data.</text>
</comment>
<dbReference type="NCBIfam" id="NF005164">
    <property type="entry name" value="PRK06638.1-4"/>
    <property type="match status" value="1"/>
</dbReference>
<dbReference type="eggNOG" id="COG0839">
    <property type="taxonomic scope" value="Bacteria"/>
</dbReference>
<dbReference type="AlphaFoldDB" id="A0A095Z7G8"/>
<keyword evidence="3" id="KW-0830">Ubiquinone</keyword>
<evidence type="ECO:0000313" key="3">
    <source>
        <dbReference type="EMBL" id="KGF30271.1"/>
    </source>
</evidence>
<keyword evidence="2" id="KW-0874">Quinone</keyword>
<dbReference type="EC" id="7.1.1.-" evidence="2"/>
<feature type="transmembrane region" description="Helical" evidence="2">
    <location>
        <begin position="91"/>
        <end position="115"/>
    </location>
</feature>
<dbReference type="OrthoDB" id="5295927at2"/>
<dbReference type="GO" id="GO:0048038">
    <property type="term" value="F:quinone binding"/>
    <property type="evidence" value="ECO:0007669"/>
    <property type="project" value="UniProtKB-UniRule"/>
</dbReference>
<reference evidence="3 4" key="1">
    <citation type="submission" date="2014-07" db="EMBL/GenBank/DDBJ databases">
        <authorList>
            <person name="McCorrison J."/>
            <person name="Sanka R."/>
            <person name="Torralba M."/>
            <person name="Gillis M."/>
            <person name="Haft D.H."/>
            <person name="Methe B."/>
            <person name="Sutton G."/>
            <person name="Nelson K.E."/>
        </authorList>
    </citation>
    <scope>NUCLEOTIDE SEQUENCE [LARGE SCALE GENOMIC DNA]</scope>
    <source>
        <strain evidence="3 4">DNF00040</strain>
    </source>
</reference>
<dbReference type="Gene3D" id="1.20.120.1200">
    <property type="entry name" value="NADH-ubiquinone/plastoquinone oxidoreductase chain 6, subunit NuoJ"/>
    <property type="match status" value="1"/>
</dbReference>
<feature type="transmembrane region" description="Helical" evidence="2">
    <location>
        <begin position="55"/>
        <end position="79"/>
    </location>
</feature>
<sequence length="214" mass="23152">MVFSTVLFYILAFIAIVAAARVVLARSPVVAALHLMLTFFSASMLWILIGAEYLGLLLIIIYVGAVMVMFLFVVMMIDVVPESLRQGFRTYLPLGLVVGGVMVLEIASVLAAVYLGTGAPIAVSLPQSYNNVVQIGIAMYAEYSYAIQVGALVLLVGMVSAVGITLRERKNRKYTNVSDQLKADPKDRLRIVSMASESEPRTAAAVEVQEGESK</sequence>
<dbReference type="InterPro" id="IPR001457">
    <property type="entry name" value="NADH_UbQ/plastoQ_OxRdtase_su6"/>
</dbReference>
<comment type="catalytic activity">
    <reaction evidence="2">
        <text>a quinone + NADH + 5 H(+)(in) = a quinol + NAD(+) + 4 H(+)(out)</text>
        <dbReference type="Rhea" id="RHEA:57888"/>
        <dbReference type="ChEBI" id="CHEBI:15378"/>
        <dbReference type="ChEBI" id="CHEBI:24646"/>
        <dbReference type="ChEBI" id="CHEBI:57540"/>
        <dbReference type="ChEBI" id="CHEBI:57945"/>
        <dbReference type="ChEBI" id="CHEBI:132124"/>
    </reaction>
</comment>
<name>A0A095Z7G8_9BURK</name>
<keyword evidence="2" id="KW-0472">Membrane</keyword>
<keyword evidence="2" id="KW-1003">Cell membrane</keyword>
<evidence type="ECO:0000313" key="4">
    <source>
        <dbReference type="Proteomes" id="UP000029629"/>
    </source>
</evidence>
<protein>
    <recommendedName>
        <fullName evidence="2">NADH-quinone oxidoreductase subunit J</fullName>
        <ecNumber evidence="2">7.1.1.-</ecNumber>
    </recommendedName>
</protein>
<dbReference type="Proteomes" id="UP000029629">
    <property type="component" value="Unassembled WGS sequence"/>
</dbReference>
<evidence type="ECO:0000256" key="1">
    <source>
        <dbReference type="ARBA" id="ARBA00005698"/>
    </source>
</evidence>
<comment type="similarity">
    <text evidence="1 2">Belongs to the complex I subunit 6 family.</text>
</comment>
<gene>
    <name evidence="3" type="ORF">HMPREF2130_07390</name>
</gene>
<feature type="transmembrane region" description="Helical" evidence="2">
    <location>
        <begin position="145"/>
        <end position="166"/>
    </location>
</feature>
<dbReference type="GO" id="GO:0008137">
    <property type="term" value="F:NADH dehydrogenase (ubiquinone) activity"/>
    <property type="evidence" value="ECO:0007669"/>
    <property type="project" value="UniProtKB-UniRule"/>
</dbReference>
<feature type="transmembrane region" description="Helical" evidence="2">
    <location>
        <begin position="31"/>
        <end position="49"/>
    </location>
</feature>
<keyword evidence="2" id="KW-0812">Transmembrane</keyword>
<keyword evidence="2" id="KW-0520">NAD</keyword>
<dbReference type="InterPro" id="IPR042106">
    <property type="entry name" value="Nuo/plastoQ_OxRdtase_6_NuoJ"/>
</dbReference>
<dbReference type="EMBL" id="JRNI01000028">
    <property type="protein sequence ID" value="KGF30271.1"/>
    <property type="molecule type" value="Genomic_DNA"/>
</dbReference>
<dbReference type="Pfam" id="PF00499">
    <property type="entry name" value="Oxidored_q3"/>
    <property type="match status" value="1"/>
</dbReference>
<organism evidence="3 4">
    <name type="scientific">Oligella urethralis DNF00040</name>
    <dbReference type="NCBI Taxonomy" id="1401065"/>
    <lineage>
        <taxon>Bacteria</taxon>
        <taxon>Pseudomonadati</taxon>
        <taxon>Pseudomonadota</taxon>
        <taxon>Betaproteobacteria</taxon>
        <taxon>Burkholderiales</taxon>
        <taxon>Alcaligenaceae</taxon>
        <taxon>Oligella</taxon>
    </lineage>
</organism>
<comment type="subcellular location">
    <subcellularLocation>
        <location evidence="2">Cell membrane</location>
        <topology evidence="2">Multi-pass membrane protein</topology>
    </subcellularLocation>
</comment>
<dbReference type="PANTHER" id="PTHR33269">
    <property type="entry name" value="NADH-UBIQUINONE OXIDOREDUCTASE CHAIN 6"/>
    <property type="match status" value="1"/>
</dbReference>
<comment type="function">
    <text evidence="2">NDH-1 shuttles electrons from NADH, via FMN and iron-sulfur (Fe-S) centers, to quinones in the respiratory chain. Couples the redox reaction to proton translocation (for every two electrons transferred, four hydrogen ions are translocated across the cytoplasmic membrane), and thus conserves the redox energy in a proton gradient.</text>
</comment>